<dbReference type="OrthoDB" id="5148842at2"/>
<comment type="caution">
    <text evidence="3">The sequence shown here is derived from an EMBL/GenBank/DDBJ whole genome shotgun (WGS) entry which is preliminary data.</text>
</comment>
<evidence type="ECO:0000313" key="3">
    <source>
        <dbReference type="EMBL" id="RZS63580.1"/>
    </source>
</evidence>
<feature type="compositionally biased region" description="Basic and acidic residues" evidence="1">
    <location>
        <begin position="22"/>
        <end position="31"/>
    </location>
</feature>
<feature type="transmembrane region" description="Helical" evidence="2">
    <location>
        <begin position="63"/>
        <end position="84"/>
    </location>
</feature>
<organism evidence="3 4">
    <name type="scientific">Agromyces ramosus</name>
    <dbReference type="NCBI Taxonomy" id="33879"/>
    <lineage>
        <taxon>Bacteria</taxon>
        <taxon>Bacillati</taxon>
        <taxon>Actinomycetota</taxon>
        <taxon>Actinomycetes</taxon>
        <taxon>Micrococcales</taxon>
        <taxon>Microbacteriaceae</taxon>
        <taxon>Agromyces</taxon>
    </lineage>
</organism>
<keyword evidence="2" id="KW-0472">Membrane</keyword>
<keyword evidence="2" id="KW-0812">Transmembrane</keyword>
<evidence type="ECO:0000256" key="2">
    <source>
        <dbReference type="SAM" id="Phobius"/>
    </source>
</evidence>
<reference evidence="3 4" key="1">
    <citation type="submission" date="2019-02" db="EMBL/GenBank/DDBJ databases">
        <title>Genomic Encyclopedia of Type Strains, Phase IV (KMG-IV): sequencing the most valuable type-strain genomes for metagenomic binning, comparative biology and taxonomic classification.</title>
        <authorList>
            <person name="Goeker M."/>
        </authorList>
    </citation>
    <scope>NUCLEOTIDE SEQUENCE [LARGE SCALE GENOMIC DNA]</scope>
    <source>
        <strain evidence="3 4">DSM 43045</strain>
    </source>
</reference>
<dbReference type="AlphaFoldDB" id="A0A4V2EYN2"/>
<dbReference type="EMBL" id="SGWY01000004">
    <property type="protein sequence ID" value="RZS63580.1"/>
    <property type="molecule type" value="Genomic_DNA"/>
</dbReference>
<proteinExistence type="predicted"/>
<keyword evidence="4" id="KW-1185">Reference proteome</keyword>
<name>A0A4V2EYN2_9MICO</name>
<evidence type="ECO:0000313" key="4">
    <source>
        <dbReference type="Proteomes" id="UP000293289"/>
    </source>
</evidence>
<evidence type="ECO:0000256" key="1">
    <source>
        <dbReference type="SAM" id="MobiDB-lite"/>
    </source>
</evidence>
<feature type="region of interest" description="Disordered" evidence="1">
    <location>
        <begin position="1"/>
        <end position="57"/>
    </location>
</feature>
<keyword evidence="2" id="KW-1133">Transmembrane helix</keyword>
<sequence length="318" mass="34219">MTMLVPHRPRVREADEWEEQDRDDRPDRPSADDEAVLVAGPPSVEDGVISDARRRRRRRRRRTGYTIALAASAVAVALGAATLFGGGGSDPIRVAAGPAGSAWFSGTEREAGVVARWSRIHMGWVYVYEDGRLLWHPDRIPGIVEQHLSPQGLELVRSGELTPFSFLIDWGSVPAGAWSDRMPVEYLPTHYAMCRLGDGGDAEPFVDVGDLVPRLPATLQPILAGTERRFTDRNAGMSFVPDPSAMASARGTECFVVTRATATAVWATARPIDGVGATAGEVPQSEPALGVLTTTDGAEVEMAIHPVLPHGGWIAWGG</sequence>
<protein>
    <submittedName>
        <fullName evidence="3">Uncharacterized protein</fullName>
    </submittedName>
</protein>
<dbReference type="Proteomes" id="UP000293289">
    <property type="component" value="Unassembled WGS sequence"/>
</dbReference>
<dbReference type="RefSeq" id="WP_130354321.1">
    <property type="nucleotide sequence ID" value="NZ_SGWY01000004.1"/>
</dbReference>
<accession>A0A4V2EYN2</accession>
<gene>
    <name evidence="3" type="ORF">EV187_3488</name>
</gene>